<dbReference type="CDD" id="cd16473">
    <property type="entry name" value="RING-H2_RNF103"/>
    <property type="match status" value="1"/>
</dbReference>
<keyword evidence="4" id="KW-1133">Transmembrane helix</keyword>
<dbReference type="PANTHER" id="PTHR15302">
    <property type="entry name" value="E3 UBIQUITIN-PROTEIN LIGASE RNF103"/>
    <property type="match status" value="1"/>
</dbReference>
<evidence type="ECO:0000256" key="4">
    <source>
        <dbReference type="SAM" id="Phobius"/>
    </source>
</evidence>
<evidence type="ECO:0000313" key="7">
    <source>
        <dbReference type="EMBL" id="JAS22189.1"/>
    </source>
</evidence>
<dbReference type="PROSITE" id="PS50089">
    <property type="entry name" value="ZF_RING_2"/>
    <property type="match status" value="1"/>
</dbReference>
<dbReference type="AlphaFoldDB" id="A0A1B6CBP7"/>
<protein>
    <recommendedName>
        <fullName evidence="5">RING-type domain-containing protein</fullName>
    </recommendedName>
</protein>
<dbReference type="GO" id="GO:0004842">
    <property type="term" value="F:ubiquitin-protein transferase activity"/>
    <property type="evidence" value="ECO:0007669"/>
    <property type="project" value="InterPro"/>
</dbReference>
<name>A0A1B6CBP7_9HEMI</name>
<dbReference type="InterPro" id="IPR042494">
    <property type="entry name" value="RNF103"/>
</dbReference>
<dbReference type="EMBL" id="GEDC01026406">
    <property type="protein sequence ID" value="JAS10892.1"/>
    <property type="molecule type" value="Transcribed_RNA"/>
</dbReference>
<dbReference type="InterPro" id="IPR013083">
    <property type="entry name" value="Znf_RING/FYVE/PHD"/>
</dbReference>
<sequence>MRLAWSPLFLLLIYLLLVFLICRLFDLIFTSHQNITPTAIVDPIILSVRQLKLLLEHRGVSYTGYVEKKELVHLVEASADLVQGEVDEITLSSSNENDRTKLLTTPQSSYFSGSDHFYEQVEDTKDSVWLVQVIPSGSRHSEPLLDDYNWRVIQNQVAPFSIRTGIFHCKLDKRLCNIKGWYEPLLLLAMPRGSKPKDKVVIRSCKYTRPQVIMEWMREQLSIRVHKITDLEEIEYDWLQSRNNNNNTTEHFQDIKVLLLTHLLHPPLFLAALSIKFTGRIKFGMFSVKKEDSEALNKRLSLHTPSYLVITPERTIVYGQRQGEHFHYWAMNALLRIIQPEMNDVFICSLLIFNMMASLQVIQMSTGLWWIRIMSALWIYVKYNFWLFIGWLVIYGTQGWPLIILMMQYCQVMIRYFGLSDLGSIIQRDCQLLFKHPYVFFISFLDFAVFMKIIRDGLYTERETEHRPWLELFPLNYLFRHRSRSTTNFNIPQTSEHFLQEEMRIHMFLERLSRPDLWLQPVLPAMCYVKDLPVWIYQEKLIIRRKGSLETLTDLMDGDTLPWSKDDDVINNIQCPVKGMISTIECAICLELYIQGVTLCGLPCGHNYHEKCVMRWFQTDSNQCPICRWPVYKTNHPRTRVNHQLEFSNN</sequence>
<keyword evidence="1 3" id="KW-0479">Metal-binding</keyword>
<dbReference type="GO" id="GO:0008270">
    <property type="term" value="F:zinc ion binding"/>
    <property type="evidence" value="ECO:0007669"/>
    <property type="project" value="UniProtKB-KW"/>
</dbReference>
<dbReference type="GO" id="GO:0036503">
    <property type="term" value="P:ERAD pathway"/>
    <property type="evidence" value="ECO:0007669"/>
    <property type="project" value="TreeGrafter"/>
</dbReference>
<feature type="transmembrane region" description="Helical" evidence="4">
    <location>
        <begin position="345"/>
        <end position="363"/>
    </location>
</feature>
<accession>A0A1B6CBP7</accession>
<dbReference type="Gene3D" id="3.30.40.10">
    <property type="entry name" value="Zinc/RING finger domain, C3HC4 (zinc finger)"/>
    <property type="match status" value="1"/>
</dbReference>
<dbReference type="GO" id="GO:0016567">
    <property type="term" value="P:protein ubiquitination"/>
    <property type="evidence" value="ECO:0007669"/>
    <property type="project" value="InterPro"/>
</dbReference>
<dbReference type="PANTHER" id="PTHR15302:SF0">
    <property type="entry name" value="E3 UBIQUITIN-PROTEIN LIGASE RNF103"/>
    <property type="match status" value="1"/>
</dbReference>
<evidence type="ECO:0000313" key="6">
    <source>
        <dbReference type="EMBL" id="JAS10892.1"/>
    </source>
</evidence>
<dbReference type="InterPro" id="IPR001841">
    <property type="entry name" value="Znf_RING"/>
</dbReference>
<organism evidence="6">
    <name type="scientific">Clastoptera arizonana</name>
    <name type="common">Arizona spittle bug</name>
    <dbReference type="NCBI Taxonomy" id="38151"/>
    <lineage>
        <taxon>Eukaryota</taxon>
        <taxon>Metazoa</taxon>
        <taxon>Ecdysozoa</taxon>
        <taxon>Arthropoda</taxon>
        <taxon>Hexapoda</taxon>
        <taxon>Insecta</taxon>
        <taxon>Pterygota</taxon>
        <taxon>Neoptera</taxon>
        <taxon>Paraneoptera</taxon>
        <taxon>Hemiptera</taxon>
        <taxon>Auchenorrhyncha</taxon>
        <taxon>Cercopoidea</taxon>
        <taxon>Clastopteridae</taxon>
        <taxon>Clastoptera</taxon>
    </lineage>
</organism>
<proteinExistence type="predicted"/>
<reference evidence="6" key="1">
    <citation type="submission" date="2015-12" db="EMBL/GenBank/DDBJ databases">
        <title>De novo transcriptome assembly of four potential Pierce s Disease insect vectors from Arizona vineyards.</title>
        <authorList>
            <person name="Tassone E.E."/>
        </authorList>
    </citation>
    <scope>NUCLEOTIDE SEQUENCE</scope>
</reference>
<keyword evidence="4" id="KW-0812">Transmembrane</keyword>
<dbReference type="EMBL" id="GEDC01015109">
    <property type="protein sequence ID" value="JAS22189.1"/>
    <property type="molecule type" value="Transcribed_RNA"/>
</dbReference>
<feature type="domain" description="RING-type" evidence="5">
    <location>
        <begin position="586"/>
        <end position="628"/>
    </location>
</feature>
<dbReference type="GO" id="GO:0005783">
    <property type="term" value="C:endoplasmic reticulum"/>
    <property type="evidence" value="ECO:0007669"/>
    <property type="project" value="TreeGrafter"/>
</dbReference>
<keyword evidence="4" id="KW-0472">Membrane</keyword>
<keyword evidence="2" id="KW-0862">Zinc</keyword>
<dbReference type="Pfam" id="PF13639">
    <property type="entry name" value="zf-RING_2"/>
    <property type="match status" value="1"/>
</dbReference>
<dbReference type="SUPFAM" id="SSF57850">
    <property type="entry name" value="RING/U-box"/>
    <property type="match status" value="1"/>
</dbReference>
<dbReference type="SMART" id="SM00184">
    <property type="entry name" value="RING"/>
    <property type="match status" value="1"/>
</dbReference>
<evidence type="ECO:0000259" key="5">
    <source>
        <dbReference type="PROSITE" id="PS50089"/>
    </source>
</evidence>
<keyword evidence="1 3" id="KW-0863">Zinc-finger</keyword>
<gene>
    <name evidence="7" type="ORF">g.10449</name>
    <name evidence="6" type="ORF">g.10450</name>
</gene>
<evidence type="ECO:0000256" key="2">
    <source>
        <dbReference type="ARBA" id="ARBA00022833"/>
    </source>
</evidence>
<evidence type="ECO:0000256" key="3">
    <source>
        <dbReference type="PROSITE-ProRule" id="PRU00175"/>
    </source>
</evidence>
<evidence type="ECO:0000256" key="1">
    <source>
        <dbReference type="ARBA" id="ARBA00022771"/>
    </source>
</evidence>